<evidence type="ECO:0000259" key="6">
    <source>
        <dbReference type="PROSITE" id="PS50977"/>
    </source>
</evidence>
<keyword evidence="2 4" id="KW-0238">DNA-binding</keyword>
<dbReference type="InterPro" id="IPR036271">
    <property type="entry name" value="Tet_transcr_reg_TetR-rel_C_sf"/>
</dbReference>
<dbReference type="SUPFAM" id="SSF46689">
    <property type="entry name" value="Homeodomain-like"/>
    <property type="match status" value="1"/>
</dbReference>
<dbReference type="PRINTS" id="PR00455">
    <property type="entry name" value="HTHTETR"/>
</dbReference>
<sequence length="213" mass="23856">MNDHSYIEATPTVLKTKRPDTRNEVRREALRLFAERGYAAVSMRDIGEAVGVRQGAIYNHFASKQDLLADLMTGHMETLIEALDEALDGLDGPVARLAAFVRFHVGYHIDKPDDVFIAYMELRSLEPDHRQRVHALRNRYEAVLRGILTDGATQGAFRIPDIAVQTRAIIAMMTGVTVWYREGGRLGRRETIEGYVQMTMQSVGINDPAGGDK</sequence>
<keyword evidence="8" id="KW-1185">Reference proteome</keyword>
<evidence type="ECO:0000256" key="1">
    <source>
        <dbReference type="ARBA" id="ARBA00023015"/>
    </source>
</evidence>
<name>A0A231UXW4_9HYPH</name>
<accession>A0A231UXW4</accession>
<feature type="DNA-binding region" description="H-T-H motif" evidence="4">
    <location>
        <begin position="42"/>
        <end position="61"/>
    </location>
</feature>
<dbReference type="GO" id="GO:0000976">
    <property type="term" value="F:transcription cis-regulatory region binding"/>
    <property type="evidence" value="ECO:0007669"/>
    <property type="project" value="TreeGrafter"/>
</dbReference>
<comment type="caution">
    <text evidence="7">The sequence shown here is derived from an EMBL/GenBank/DDBJ whole genome shotgun (WGS) entry which is preliminary data.</text>
</comment>
<dbReference type="PANTHER" id="PTHR30055">
    <property type="entry name" value="HTH-TYPE TRANSCRIPTIONAL REGULATOR RUTR"/>
    <property type="match status" value="1"/>
</dbReference>
<dbReference type="Pfam" id="PF17932">
    <property type="entry name" value="TetR_C_24"/>
    <property type="match status" value="1"/>
</dbReference>
<gene>
    <name evidence="7" type="ORF">B7H23_11975</name>
</gene>
<dbReference type="GO" id="GO:0003700">
    <property type="term" value="F:DNA-binding transcription factor activity"/>
    <property type="evidence" value="ECO:0007669"/>
    <property type="project" value="TreeGrafter"/>
</dbReference>
<dbReference type="RefSeq" id="WP_094077606.1">
    <property type="nucleotide sequence ID" value="NZ_NBYO01000002.1"/>
</dbReference>
<dbReference type="PROSITE" id="PS50977">
    <property type="entry name" value="HTH_TETR_2"/>
    <property type="match status" value="1"/>
</dbReference>
<dbReference type="Gene3D" id="1.10.357.10">
    <property type="entry name" value="Tetracycline Repressor, domain 2"/>
    <property type="match status" value="1"/>
</dbReference>
<dbReference type="Proteomes" id="UP000215405">
    <property type="component" value="Unassembled WGS sequence"/>
</dbReference>
<protein>
    <recommendedName>
        <fullName evidence="6">HTH tetR-type domain-containing protein</fullName>
    </recommendedName>
</protein>
<feature type="region of interest" description="Disordered" evidence="5">
    <location>
        <begin position="1"/>
        <end position="21"/>
    </location>
</feature>
<dbReference type="InterPro" id="IPR050109">
    <property type="entry name" value="HTH-type_TetR-like_transc_reg"/>
</dbReference>
<evidence type="ECO:0000256" key="5">
    <source>
        <dbReference type="SAM" id="MobiDB-lite"/>
    </source>
</evidence>
<dbReference type="InterPro" id="IPR041490">
    <property type="entry name" value="KstR2_TetR_C"/>
</dbReference>
<dbReference type="EMBL" id="NBYO01000002">
    <property type="protein sequence ID" value="OXT00788.1"/>
    <property type="molecule type" value="Genomic_DNA"/>
</dbReference>
<reference evidence="8" key="1">
    <citation type="journal article" date="2017" name="Int. J. Syst. Evol. Microbiol.">
        <title>Notoacmeibacter marinus gen. nov., sp. nov., isolated from the gut of a limpet and proposal of Notoacmeibacteraceae fam. nov. in the order Rhizobiales of the class Alphaproteobacteria.</title>
        <authorList>
            <person name="Huang Z."/>
            <person name="Guo F."/>
            <person name="Lai Q."/>
        </authorList>
    </citation>
    <scope>NUCLEOTIDE SEQUENCE [LARGE SCALE GENOMIC DNA]</scope>
    <source>
        <strain evidence="8">XMTR2A4</strain>
    </source>
</reference>
<evidence type="ECO:0000313" key="8">
    <source>
        <dbReference type="Proteomes" id="UP000215405"/>
    </source>
</evidence>
<organism evidence="7 8">
    <name type="scientific">Notoacmeibacter marinus</name>
    <dbReference type="NCBI Taxonomy" id="1876515"/>
    <lineage>
        <taxon>Bacteria</taxon>
        <taxon>Pseudomonadati</taxon>
        <taxon>Pseudomonadota</taxon>
        <taxon>Alphaproteobacteria</taxon>
        <taxon>Hyphomicrobiales</taxon>
        <taxon>Notoacmeibacteraceae</taxon>
        <taxon>Notoacmeibacter</taxon>
    </lineage>
</organism>
<keyword evidence="3" id="KW-0804">Transcription</keyword>
<dbReference type="SUPFAM" id="SSF48498">
    <property type="entry name" value="Tetracyclin repressor-like, C-terminal domain"/>
    <property type="match status" value="1"/>
</dbReference>
<dbReference type="InterPro" id="IPR001647">
    <property type="entry name" value="HTH_TetR"/>
</dbReference>
<dbReference type="Pfam" id="PF00440">
    <property type="entry name" value="TetR_N"/>
    <property type="match status" value="1"/>
</dbReference>
<dbReference type="InterPro" id="IPR009057">
    <property type="entry name" value="Homeodomain-like_sf"/>
</dbReference>
<dbReference type="AlphaFoldDB" id="A0A231UXW4"/>
<evidence type="ECO:0000256" key="3">
    <source>
        <dbReference type="ARBA" id="ARBA00023163"/>
    </source>
</evidence>
<dbReference type="PANTHER" id="PTHR30055:SF240">
    <property type="entry name" value="HTH-TYPE TRANSCRIPTIONAL REGULATOR ACRR"/>
    <property type="match status" value="1"/>
</dbReference>
<evidence type="ECO:0000313" key="7">
    <source>
        <dbReference type="EMBL" id="OXT00788.1"/>
    </source>
</evidence>
<feature type="domain" description="HTH tetR-type" evidence="6">
    <location>
        <begin position="19"/>
        <end position="79"/>
    </location>
</feature>
<evidence type="ECO:0000256" key="2">
    <source>
        <dbReference type="ARBA" id="ARBA00023125"/>
    </source>
</evidence>
<keyword evidence="1" id="KW-0805">Transcription regulation</keyword>
<evidence type="ECO:0000256" key="4">
    <source>
        <dbReference type="PROSITE-ProRule" id="PRU00335"/>
    </source>
</evidence>
<proteinExistence type="predicted"/>